<dbReference type="PANTHER" id="PTHR31756:SF3">
    <property type="entry name" value="PYRUVATE, PHOSPHATE DIKINASE REGULATORY PROTEIN 1, CHLOROPLASTIC"/>
    <property type="match status" value="1"/>
</dbReference>
<keyword evidence="2 5" id="KW-0808">Transferase</keyword>
<dbReference type="Proteomes" id="UP000007947">
    <property type="component" value="Chromosome"/>
</dbReference>
<dbReference type="EC" id="2.7.11.33" evidence="5"/>
<dbReference type="EMBL" id="AP012204">
    <property type="protein sequence ID" value="BAK37280.1"/>
    <property type="molecule type" value="Genomic_DNA"/>
</dbReference>
<name>F5XSM2_MICPN</name>
<evidence type="ECO:0000256" key="4">
    <source>
        <dbReference type="ARBA" id="ARBA00022777"/>
    </source>
</evidence>
<feature type="binding site" evidence="5">
    <location>
        <begin position="164"/>
        <end position="171"/>
    </location>
    <ligand>
        <name>ADP</name>
        <dbReference type="ChEBI" id="CHEBI:456216"/>
    </ligand>
</feature>
<dbReference type="InterPro" id="IPR005177">
    <property type="entry name" value="Kinase-pyrophosphorylase"/>
</dbReference>
<keyword evidence="7" id="KW-1185">Reference proteome</keyword>
<reference evidence="6 7" key="1">
    <citation type="submission" date="2011-05" db="EMBL/GenBank/DDBJ databases">
        <title>Whole genome sequence of Microlunatus phosphovorus NM-1.</title>
        <authorList>
            <person name="Hosoyama A."/>
            <person name="Sasaki K."/>
            <person name="Harada T."/>
            <person name="Igarashi R."/>
            <person name="Kawakoshi A."/>
            <person name="Sasagawa M."/>
            <person name="Fukada J."/>
            <person name="Nakamura S."/>
            <person name="Katano Y."/>
            <person name="Hanada S."/>
            <person name="Kamagata Y."/>
            <person name="Nakamura N."/>
            <person name="Yamazaki S."/>
            <person name="Fujita N."/>
        </authorList>
    </citation>
    <scope>NUCLEOTIDE SEQUENCE [LARGE SCALE GENOMIC DNA]</scope>
    <source>
        <strain evidence="7">ATCC 700054 / DSM 10555 / JCM 9379 / NBRC 101784 / NCIMB 13414 / VKM Ac-1990 / NM-1</strain>
    </source>
</reference>
<keyword evidence="1 5" id="KW-0723">Serine/threonine-protein kinase</keyword>
<dbReference type="GO" id="GO:0016776">
    <property type="term" value="F:phosphotransferase activity, phosphate group as acceptor"/>
    <property type="evidence" value="ECO:0007669"/>
    <property type="project" value="UniProtKB-UniRule"/>
</dbReference>
<sequence length="282" mass="31520">MGFSTSERTAGSPSTVPVFFLSDSTGISAETMGNALLIQFPDLRFERRLIPFITTVEEARKVVATLDAAMDGPVTPIAFSTTAVTEIRDVLHESRCPLIDFFELHMSRVEEILGHPGQRVAARLHGLGDVKRYNARMAAVEYAIEHDDGQSLRALDKADVILLAPSRCGKTPTTMYLALQHGVFVANYPLVEEDFDTNDLPRPVRHLRSRCFGITTTPARLSQVRNERRPNSRYASLEQCTYELRRAEALYRIHKIPSINSSAKSVEEMSTVILQSRLPQFA</sequence>
<evidence type="ECO:0000313" key="7">
    <source>
        <dbReference type="Proteomes" id="UP000007947"/>
    </source>
</evidence>
<comment type="catalytic activity">
    <reaction evidence="5">
        <text>[pyruvate, water dikinase]-phosphate + phosphate + H(+) = [pyruvate, water dikinase] + diphosphate</text>
        <dbReference type="Rhea" id="RHEA:48580"/>
        <dbReference type="Rhea" id="RHEA-COMP:11425"/>
        <dbReference type="Rhea" id="RHEA-COMP:11426"/>
        <dbReference type="ChEBI" id="CHEBI:15378"/>
        <dbReference type="ChEBI" id="CHEBI:33019"/>
        <dbReference type="ChEBI" id="CHEBI:43176"/>
        <dbReference type="ChEBI" id="CHEBI:43474"/>
        <dbReference type="ChEBI" id="CHEBI:68546"/>
        <dbReference type="EC" id="2.7.4.28"/>
    </reaction>
</comment>
<dbReference type="RefSeq" id="WP_013865116.1">
    <property type="nucleotide sequence ID" value="NC_015635.1"/>
</dbReference>
<organism evidence="6 7">
    <name type="scientific">Microlunatus phosphovorus (strain ATCC 700054 / DSM 10555 / JCM 9379 / NBRC 101784 / NCIMB 13414 / VKM Ac-1990 / NM-1)</name>
    <dbReference type="NCBI Taxonomy" id="1032480"/>
    <lineage>
        <taxon>Bacteria</taxon>
        <taxon>Bacillati</taxon>
        <taxon>Actinomycetota</taxon>
        <taxon>Actinomycetes</taxon>
        <taxon>Propionibacteriales</taxon>
        <taxon>Propionibacteriaceae</taxon>
        <taxon>Microlunatus</taxon>
    </lineage>
</organism>
<evidence type="ECO:0000256" key="5">
    <source>
        <dbReference type="HAMAP-Rule" id="MF_01062"/>
    </source>
</evidence>
<dbReference type="HOGENOM" id="CLU_046206_1_0_11"/>
<dbReference type="eggNOG" id="COG1806">
    <property type="taxonomic scope" value="Bacteria"/>
</dbReference>
<dbReference type="Pfam" id="PF03618">
    <property type="entry name" value="Kinase-PPPase"/>
    <property type="match status" value="1"/>
</dbReference>
<dbReference type="OrthoDB" id="3171473at2"/>
<comment type="function">
    <text evidence="5">Bifunctional serine/threonine kinase and phosphorylase involved in the regulation of the phosphoenolpyruvate synthase (PEPS) by catalyzing its phosphorylation/dephosphorylation.</text>
</comment>
<protein>
    <recommendedName>
        <fullName evidence="5">Putative phosphoenolpyruvate synthase regulatory protein</fullName>
        <shortName evidence="5">PEP synthase regulatory protein</shortName>
        <shortName evidence="5">PSRP</shortName>
        <ecNumber evidence="5">2.7.11.33</ecNumber>
        <ecNumber evidence="5">2.7.4.28</ecNumber>
    </recommendedName>
    <alternativeName>
        <fullName evidence="5">Pyruvate, water dikinase regulatory protein</fullName>
    </alternativeName>
</protein>
<dbReference type="GO" id="GO:0043531">
    <property type="term" value="F:ADP binding"/>
    <property type="evidence" value="ECO:0007669"/>
    <property type="project" value="UniProtKB-UniRule"/>
</dbReference>
<keyword evidence="3 5" id="KW-0547">Nucleotide-binding</keyword>
<proteinExistence type="inferred from homology"/>
<dbReference type="STRING" id="1032480.MLP_42660"/>
<comment type="catalytic activity">
    <reaction evidence="5">
        <text>[pyruvate, water dikinase] + ADP = [pyruvate, water dikinase]-phosphate + AMP + H(+)</text>
        <dbReference type="Rhea" id="RHEA:46020"/>
        <dbReference type="Rhea" id="RHEA-COMP:11425"/>
        <dbReference type="Rhea" id="RHEA-COMP:11426"/>
        <dbReference type="ChEBI" id="CHEBI:15378"/>
        <dbReference type="ChEBI" id="CHEBI:43176"/>
        <dbReference type="ChEBI" id="CHEBI:68546"/>
        <dbReference type="ChEBI" id="CHEBI:456215"/>
        <dbReference type="ChEBI" id="CHEBI:456216"/>
        <dbReference type="EC" id="2.7.11.33"/>
    </reaction>
</comment>
<dbReference type="NCBIfam" id="NF003742">
    <property type="entry name" value="PRK05339.1"/>
    <property type="match status" value="1"/>
</dbReference>
<gene>
    <name evidence="6" type="ordered locus">MLP_42660</name>
</gene>
<evidence type="ECO:0000256" key="3">
    <source>
        <dbReference type="ARBA" id="ARBA00022741"/>
    </source>
</evidence>
<dbReference type="PANTHER" id="PTHR31756">
    <property type="entry name" value="PYRUVATE, PHOSPHATE DIKINASE REGULATORY PROTEIN 1, CHLOROPLASTIC"/>
    <property type="match status" value="1"/>
</dbReference>
<evidence type="ECO:0000256" key="1">
    <source>
        <dbReference type="ARBA" id="ARBA00022527"/>
    </source>
</evidence>
<dbReference type="AlphaFoldDB" id="F5XSM2"/>
<comment type="similarity">
    <text evidence="5">Belongs to the pyruvate, phosphate/water dikinase regulatory protein family. PSRP subfamily.</text>
</comment>
<keyword evidence="4 5" id="KW-0418">Kinase</keyword>
<dbReference type="EC" id="2.7.4.28" evidence="5"/>
<dbReference type="HAMAP" id="MF_01062">
    <property type="entry name" value="PSRP"/>
    <property type="match status" value="1"/>
</dbReference>
<dbReference type="InterPro" id="IPR026530">
    <property type="entry name" value="PSRP"/>
</dbReference>
<dbReference type="KEGG" id="mph:MLP_42660"/>
<evidence type="ECO:0000313" key="6">
    <source>
        <dbReference type="EMBL" id="BAK37280.1"/>
    </source>
</evidence>
<dbReference type="GO" id="GO:0004674">
    <property type="term" value="F:protein serine/threonine kinase activity"/>
    <property type="evidence" value="ECO:0007669"/>
    <property type="project" value="UniProtKB-UniRule"/>
</dbReference>
<dbReference type="GO" id="GO:0005524">
    <property type="term" value="F:ATP binding"/>
    <property type="evidence" value="ECO:0007669"/>
    <property type="project" value="InterPro"/>
</dbReference>
<evidence type="ECO:0000256" key="2">
    <source>
        <dbReference type="ARBA" id="ARBA00022679"/>
    </source>
</evidence>
<accession>F5XSM2</accession>